<organism evidence="1 2">
    <name type="scientific">Microcystis viridis NIES-102</name>
    <dbReference type="NCBI Taxonomy" id="213615"/>
    <lineage>
        <taxon>Bacteria</taxon>
        <taxon>Bacillati</taxon>
        <taxon>Cyanobacteriota</taxon>
        <taxon>Cyanophyceae</taxon>
        <taxon>Oscillatoriophycideae</taxon>
        <taxon>Chroococcales</taxon>
        <taxon>Microcystaceae</taxon>
        <taxon>Microcystis</taxon>
    </lineage>
</organism>
<evidence type="ECO:0000313" key="1">
    <source>
        <dbReference type="EMBL" id="BBH40613.1"/>
    </source>
</evidence>
<sequence>MHTIIEMAYQWNRAKAAANLRKHGIDFADAVSVFSDDLAITIPDERFDEERFVTIGVDVFGRVLVVVYTMRGDEIRFISARKATRQERQQYEEG</sequence>
<evidence type="ECO:0000313" key="2">
    <source>
        <dbReference type="Proteomes" id="UP000278152"/>
    </source>
</evidence>
<dbReference type="AlphaFoldDB" id="A0A3G9JJ94"/>
<evidence type="ECO:0008006" key="3">
    <source>
        <dbReference type="Google" id="ProtNLM"/>
    </source>
</evidence>
<dbReference type="InterPro" id="IPR038573">
    <property type="entry name" value="BrnT_sf"/>
</dbReference>
<dbReference type="Proteomes" id="UP000278152">
    <property type="component" value="Chromosome"/>
</dbReference>
<protein>
    <recommendedName>
        <fullName evidence="3">BrnT family toxin</fullName>
    </recommendedName>
</protein>
<dbReference type="InterPro" id="IPR007460">
    <property type="entry name" value="BrnT_toxin"/>
</dbReference>
<dbReference type="KEGG" id="mvz:myaer102_31830"/>
<proteinExistence type="predicted"/>
<dbReference type="Gene3D" id="3.10.450.530">
    <property type="entry name" value="Ribonuclease toxin, BrnT, of type II toxin-antitoxin system"/>
    <property type="match status" value="1"/>
</dbReference>
<reference evidence="1 2" key="1">
    <citation type="submission" date="2018-11" db="EMBL/GenBank/DDBJ databases">
        <title>Complete genome sequence of Microcystis aeruginosa NIES-102.</title>
        <authorList>
            <person name="Yamaguchi H."/>
            <person name="Suzuki S."/>
            <person name="Kawachi M."/>
        </authorList>
    </citation>
    <scope>NUCLEOTIDE SEQUENCE [LARGE SCALE GENOMIC DNA]</scope>
    <source>
        <strain evidence="1 2">NIES-102</strain>
    </source>
</reference>
<dbReference type="EMBL" id="AP019314">
    <property type="protein sequence ID" value="BBH40613.1"/>
    <property type="molecule type" value="Genomic_DNA"/>
</dbReference>
<name>A0A3G9JJ94_MICVR</name>
<gene>
    <name evidence="1" type="ORF">myaer102_31830</name>
</gene>
<accession>A0A3G9JJ94</accession>
<dbReference type="Pfam" id="PF04365">
    <property type="entry name" value="BrnT_toxin"/>
    <property type="match status" value="1"/>
</dbReference>